<dbReference type="InParanoid" id="A0A6P7L0B2"/>
<keyword evidence="2" id="KW-1133">Transmembrane helix</keyword>
<dbReference type="AlphaFoldDB" id="A0A6P7L0B2"/>
<evidence type="ECO:0000313" key="3">
    <source>
        <dbReference type="Proteomes" id="UP000515150"/>
    </source>
</evidence>
<keyword evidence="2" id="KW-0472">Membrane</keyword>
<keyword evidence="2" id="KW-0812">Transmembrane</keyword>
<feature type="compositionally biased region" description="Low complexity" evidence="1">
    <location>
        <begin position="77"/>
        <end position="96"/>
    </location>
</feature>
<gene>
    <name evidence="4" type="primary">LOC114844711</name>
</gene>
<reference evidence="4" key="1">
    <citation type="submission" date="2025-08" db="UniProtKB">
        <authorList>
            <consortium name="RefSeq"/>
        </authorList>
    </citation>
    <scope>IDENTIFICATION</scope>
</reference>
<dbReference type="KEGG" id="bspl:114844711"/>
<dbReference type="Proteomes" id="UP000515150">
    <property type="component" value="Chromosome 17"/>
</dbReference>
<name>A0A6P7L0B2_BETSP</name>
<accession>A0A6P7L0B2</accession>
<feature type="region of interest" description="Disordered" evidence="1">
    <location>
        <begin position="77"/>
        <end position="161"/>
    </location>
</feature>
<sequence length="228" mass="23502">MAGSKGESSAGPVVLASTGPSRHVGTPATPTLRETHPQHDAPRQTHNPAADAAGSRAAGPTQTVTDVSAFTTAHAATGSSSALSSAPPAQSAVPVAEGRPLPTAEPLATFSSPPARSDPGSDPAGSITAAATRASAPGRGPVGPTRRDVPSELNIGDEDLKGGRHRLTSPLDPLLAGLLSVFIVTTAIVFVALFLKFRQRANHPEFHRLQDLPMDDLMEDTPLSRYTY</sequence>
<keyword evidence="3" id="KW-1185">Reference proteome</keyword>
<feature type="transmembrane region" description="Helical" evidence="2">
    <location>
        <begin position="174"/>
        <end position="195"/>
    </location>
</feature>
<dbReference type="OrthoDB" id="8964578at2759"/>
<dbReference type="RefSeq" id="XP_028988093.1">
    <property type="nucleotide sequence ID" value="XM_029132260.3"/>
</dbReference>
<feature type="compositionally biased region" description="Basic and acidic residues" evidence="1">
    <location>
        <begin position="33"/>
        <end position="43"/>
    </location>
</feature>
<dbReference type="GeneID" id="114844711"/>
<protein>
    <submittedName>
        <fullName evidence="4">Translation initiation factor IF-2-like</fullName>
    </submittedName>
</protein>
<feature type="compositionally biased region" description="Low complexity" evidence="1">
    <location>
        <begin position="49"/>
        <end position="58"/>
    </location>
</feature>
<evidence type="ECO:0000313" key="4">
    <source>
        <dbReference type="RefSeq" id="XP_028988093.1"/>
    </source>
</evidence>
<feature type="region of interest" description="Disordered" evidence="1">
    <location>
        <begin position="1"/>
        <end position="62"/>
    </location>
</feature>
<evidence type="ECO:0000256" key="2">
    <source>
        <dbReference type="SAM" id="Phobius"/>
    </source>
</evidence>
<proteinExistence type="predicted"/>
<evidence type="ECO:0000256" key="1">
    <source>
        <dbReference type="SAM" id="MobiDB-lite"/>
    </source>
</evidence>
<organism evidence="3 4">
    <name type="scientific">Betta splendens</name>
    <name type="common">Siamese fighting fish</name>
    <dbReference type="NCBI Taxonomy" id="158456"/>
    <lineage>
        <taxon>Eukaryota</taxon>
        <taxon>Metazoa</taxon>
        <taxon>Chordata</taxon>
        <taxon>Craniata</taxon>
        <taxon>Vertebrata</taxon>
        <taxon>Euteleostomi</taxon>
        <taxon>Actinopterygii</taxon>
        <taxon>Neopterygii</taxon>
        <taxon>Teleostei</taxon>
        <taxon>Neoteleostei</taxon>
        <taxon>Acanthomorphata</taxon>
        <taxon>Anabantaria</taxon>
        <taxon>Anabantiformes</taxon>
        <taxon>Anabantoidei</taxon>
        <taxon>Osphronemidae</taxon>
        <taxon>Betta</taxon>
    </lineage>
</organism>